<dbReference type="Gene3D" id="2.60.40.10">
    <property type="entry name" value="Immunoglobulins"/>
    <property type="match status" value="7"/>
</dbReference>
<sequence>LVTPLGTKGHLQQRQVRLDLQADVSTTVVTDLSPKTEYSLTVYAVYPGSIGDSATVSAQTTPLPQVLNFRVIEEGLFSLRLGWSSPPGKINGFKILIPKSDRPGFIYEQLLPGDTSSHVVDSLEEDKEYTVSIFAIYPHGPSQPISLVGKTLKLVPVKKFLVQNATTDTVQARWTSVKGATGYRLTWQSSDGHIENINLGEAFNFYMIQGLSPGTEYTTTINPIFGDTEGSITTANIRTLESSTVQTLKVSSVSTSAALISWNSVPGATGYRLAWGPTSEFVGRDRPRQLALNGSTTEYHLKNVAHDTEYVLTLYVLFGSVVGPGVSATFKTPPLGFVSNFKVTSYTSSSIAVEWSPVAEAAEYKLSWNTGGAKPQFTYLDRSVLSHRIGSLNPKSPYDITIRAVYSNSEGPESSLAQLTGTIMTYEVKVMDVGINSITLSWKNTPGASGYKVSWIPFLGGEQKSHVVSGASHSFTIDNLRESSAYKVQLSAMVGKREGSPVLVTARTLDLPKVNSFAALNTTHSSVTLSWTPVTGVSGYLLTWRHISGQRRSDTRVFDLALWAT</sequence>
<dbReference type="SUPFAM" id="SSF49265">
    <property type="entry name" value="Fibronectin type III"/>
    <property type="match status" value="6"/>
</dbReference>
<accession>H2UUD6</accession>
<name>H2UUD6_TAKRU</name>
<dbReference type="SMART" id="SM00060">
    <property type="entry name" value="FN3"/>
    <property type="match status" value="6"/>
</dbReference>
<evidence type="ECO:0000313" key="4">
    <source>
        <dbReference type="Proteomes" id="UP000005226"/>
    </source>
</evidence>
<feature type="domain" description="Fibronectin type-III" evidence="2">
    <location>
        <begin position="1"/>
        <end position="64"/>
    </location>
</feature>
<proteinExistence type="predicted"/>
<protein>
    <recommendedName>
        <fullName evidence="2">Fibronectin type-III domain-containing protein</fullName>
    </recommendedName>
</protein>
<feature type="domain" description="Fibronectin type-III" evidence="2">
    <location>
        <begin position="244"/>
        <end position="335"/>
    </location>
</feature>
<feature type="domain" description="Fibronectin type-III" evidence="2">
    <location>
        <begin position="65"/>
        <end position="157"/>
    </location>
</feature>
<dbReference type="AlphaFoldDB" id="H2UUD6"/>
<evidence type="ECO:0000313" key="3">
    <source>
        <dbReference type="Ensembl" id="ENSTRUP00000040561.3"/>
    </source>
</evidence>
<dbReference type="GO" id="GO:0007507">
    <property type="term" value="P:heart development"/>
    <property type="evidence" value="ECO:0007669"/>
    <property type="project" value="TreeGrafter"/>
</dbReference>
<dbReference type="InterPro" id="IPR050991">
    <property type="entry name" value="ECM_Regulatory_Proteins"/>
</dbReference>
<dbReference type="CDD" id="cd00063">
    <property type="entry name" value="FN3"/>
    <property type="match status" value="4"/>
</dbReference>
<dbReference type="GeneTree" id="ENSGT00940000155126"/>
<dbReference type="InterPro" id="IPR013783">
    <property type="entry name" value="Ig-like_fold"/>
</dbReference>
<dbReference type="PANTHER" id="PTHR46708">
    <property type="entry name" value="TENASCIN"/>
    <property type="match status" value="1"/>
</dbReference>
<evidence type="ECO:0000259" key="2">
    <source>
        <dbReference type="PROSITE" id="PS50853"/>
    </source>
</evidence>
<dbReference type="GO" id="GO:0005178">
    <property type="term" value="F:integrin binding"/>
    <property type="evidence" value="ECO:0007669"/>
    <property type="project" value="TreeGrafter"/>
</dbReference>
<dbReference type="Ensembl" id="ENSTRUT00000040703.3">
    <property type="protein sequence ID" value="ENSTRUP00000040561.3"/>
    <property type="gene ID" value="ENSTRUG00000015865.3"/>
</dbReference>
<dbReference type="GO" id="GO:0007044">
    <property type="term" value="P:cell-substrate junction assembly"/>
    <property type="evidence" value="ECO:0007669"/>
    <property type="project" value="TreeGrafter"/>
</dbReference>
<evidence type="ECO:0000256" key="1">
    <source>
        <dbReference type="ARBA" id="ARBA00022737"/>
    </source>
</evidence>
<keyword evidence="1" id="KW-0677">Repeat</keyword>
<dbReference type="InterPro" id="IPR003961">
    <property type="entry name" value="FN3_dom"/>
</dbReference>
<reference evidence="3" key="2">
    <citation type="submission" date="2025-08" db="UniProtKB">
        <authorList>
            <consortium name="Ensembl"/>
        </authorList>
    </citation>
    <scope>IDENTIFICATION</scope>
</reference>
<dbReference type="Proteomes" id="UP000005226">
    <property type="component" value="Chromosome 18"/>
</dbReference>
<dbReference type="PANTHER" id="PTHR46708:SF7">
    <property type="entry name" value="FIBRONECTIN TYPE-III DOMAIN-CONTAINING PROTEIN"/>
    <property type="match status" value="1"/>
</dbReference>
<dbReference type="STRING" id="31033.ENSTRUP00000040561"/>
<dbReference type="PROSITE" id="PS50853">
    <property type="entry name" value="FN3"/>
    <property type="match status" value="5"/>
</dbReference>
<feature type="domain" description="Fibronectin type-III" evidence="2">
    <location>
        <begin position="337"/>
        <end position="425"/>
    </location>
</feature>
<organism evidence="3 4">
    <name type="scientific">Takifugu rubripes</name>
    <name type="common">Japanese pufferfish</name>
    <name type="synonym">Fugu rubripes</name>
    <dbReference type="NCBI Taxonomy" id="31033"/>
    <lineage>
        <taxon>Eukaryota</taxon>
        <taxon>Metazoa</taxon>
        <taxon>Chordata</taxon>
        <taxon>Craniata</taxon>
        <taxon>Vertebrata</taxon>
        <taxon>Euteleostomi</taxon>
        <taxon>Actinopterygii</taxon>
        <taxon>Neopterygii</taxon>
        <taxon>Teleostei</taxon>
        <taxon>Neoteleostei</taxon>
        <taxon>Acanthomorphata</taxon>
        <taxon>Eupercaria</taxon>
        <taxon>Tetraodontiformes</taxon>
        <taxon>Tetradontoidea</taxon>
        <taxon>Tetraodontidae</taxon>
        <taxon>Takifugu</taxon>
    </lineage>
</organism>
<dbReference type="GO" id="GO:0007160">
    <property type="term" value="P:cell-matrix adhesion"/>
    <property type="evidence" value="ECO:0007669"/>
    <property type="project" value="TreeGrafter"/>
</dbReference>
<dbReference type="InParanoid" id="H2UUD6"/>
<reference evidence="3 4" key="1">
    <citation type="journal article" date="2011" name="Genome Biol. Evol.">
        <title>Integration of the genetic map and genome assembly of fugu facilitates insights into distinct features of genome evolution in teleosts and mammals.</title>
        <authorList>
            <person name="Kai W."/>
            <person name="Kikuchi K."/>
            <person name="Tohari S."/>
            <person name="Chew A.K."/>
            <person name="Tay A."/>
            <person name="Fujiwara A."/>
            <person name="Hosoya S."/>
            <person name="Suetake H."/>
            <person name="Naruse K."/>
            <person name="Brenner S."/>
            <person name="Suzuki Y."/>
            <person name="Venkatesh B."/>
        </authorList>
    </citation>
    <scope>NUCLEOTIDE SEQUENCE [LARGE SCALE GENOMIC DNA]</scope>
</reference>
<dbReference type="InterPro" id="IPR036116">
    <property type="entry name" value="FN3_sf"/>
</dbReference>
<feature type="domain" description="Fibronectin type-III" evidence="2">
    <location>
        <begin position="426"/>
        <end position="512"/>
    </location>
</feature>
<dbReference type="Pfam" id="PF00041">
    <property type="entry name" value="fn3"/>
    <property type="match status" value="4"/>
</dbReference>
<keyword evidence="4" id="KW-1185">Reference proteome</keyword>
<dbReference type="GO" id="GO:0043394">
    <property type="term" value="F:proteoglycan binding"/>
    <property type="evidence" value="ECO:0007669"/>
    <property type="project" value="TreeGrafter"/>
</dbReference>
<dbReference type="GO" id="GO:0007399">
    <property type="term" value="P:nervous system development"/>
    <property type="evidence" value="ECO:0007669"/>
    <property type="project" value="TreeGrafter"/>
</dbReference>
<dbReference type="GO" id="GO:0005201">
    <property type="term" value="F:extracellular matrix structural constituent"/>
    <property type="evidence" value="ECO:0007669"/>
    <property type="project" value="TreeGrafter"/>
</dbReference>
<reference evidence="3" key="3">
    <citation type="submission" date="2025-09" db="UniProtKB">
        <authorList>
            <consortium name="Ensembl"/>
        </authorList>
    </citation>
    <scope>IDENTIFICATION</scope>
</reference>
<dbReference type="OMA" id="IYQRICK"/>